<evidence type="ECO:0000313" key="2">
    <source>
        <dbReference type="Proteomes" id="UP000308600"/>
    </source>
</evidence>
<accession>A0ACD3B8D0</accession>
<protein>
    <submittedName>
        <fullName evidence="1">Uncharacterized protein</fullName>
    </submittedName>
</protein>
<evidence type="ECO:0000313" key="1">
    <source>
        <dbReference type="EMBL" id="TFK74259.1"/>
    </source>
</evidence>
<proteinExistence type="predicted"/>
<name>A0ACD3B8D0_9AGAR</name>
<dbReference type="Proteomes" id="UP000308600">
    <property type="component" value="Unassembled WGS sequence"/>
</dbReference>
<reference evidence="1 2" key="1">
    <citation type="journal article" date="2019" name="Nat. Ecol. Evol.">
        <title>Megaphylogeny resolves global patterns of mushroom evolution.</title>
        <authorList>
            <person name="Varga T."/>
            <person name="Krizsan K."/>
            <person name="Foldi C."/>
            <person name="Dima B."/>
            <person name="Sanchez-Garcia M."/>
            <person name="Sanchez-Ramirez S."/>
            <person name="Szollosi G.J."/>
            <person name="Szarkandi J.G."/>
            <person name="Papp V."/>
            <person name="Albert L."/>
            <person name="Andreopoulos W."/>
            <person name="Angelini C."/>
            <person name="Antonin V."/>
            <person name="Barry K.W."/>
            <person name="Bougher N.L."/>
            <person name="Buchanan P."/>
            <person name="Buyck B."/>
            <person name="Bense V."/>
            <person name="Catcheside P."/>
            <person name="Chovatia M."/>
            <person name="Cooper J."/>
            <person name="Damon W."/>
            <person name="Desjardin D."/>
            <person name="Finy P."/>
            <person name="Geml J."/>
            <person name="Haridas S."/>
            <person name="Hughes K."/>
            <person name="Justo A."/>
            <person name="Karasinski D."/>
            <person name="Kautmanova I."/>
            <person name="Kiss B."/>
            <person name="Kocsube S."/>
            <person name="Kotiranta H."/>
            <person name="LaButti K.M."/>
            <person name="Lechner B.E."/>
            <person name="Liimatainen K."/>
            <person name="Lipzen A."/>
            <person name="Lukacs Z."/>
            <person name="Mihaltcheva S."/>
            <person name="Morgado L.N."/>
            <person name="Niskanen T."/>
            <person name="Noordeloos M.E."/>
            <person name="Ohm R.A."/>
            <person name="Ortiz-Santana B."/>
            <person name="Ovrebo C."/>
            <person name="Racz N."/>
            <person name="Riley R."/>
            <person name="Savchenko A."/>
            <person name="Shiryaev A."/>
            <person name="Soop K."/>
            <person name="Spirin V."/>
            <person name="Szebenyi C."/>
            <person name="Tomsovsky M."/>
            <person name="Tulloss R.E."/>
            <person name="Uehling J."/>
            <person name="Grigoriev I.V."/>
            <person name="Vagvolgyi C."/>
            <person name="Papp T."/>
            <person name="Martin F.M."/>
            <person name="Miettinen O."/>
            <person name="Hibbett D.S."/>
            <person name="Nagy L.G."/>
        </authorList>
    </citation>
    <scope>NUCLEOTIDE SEQUENCE [LARGE SCALE GENOMIC DNA]</scope>
    <source>
        <strain evidence="1 2">NL-1719</strain>
    </source>
</reference>
<dbReference type="EMBL" id="ML208269">
    <property type="protein sequence ID" value="TFK74259.1"/>
    <property type="molecule type" value="Genomic_DNA"/>
</dbReference>
<organism evidence="1 2">
    <name type="scientific">Pluteus cervinus</name>
    <dbReference type="NCBI Taxonomy" id="181527"/>
    <lineage>
        <taxon>Eukaryota</taxon>
        <taxon>Fungi</taxon>
        <taxon>Dikarya</taxon>
        <taxon>Basidiomycota</taxon>
        <taxon>Agaricomycotina</taxon>
        <taxon>Agaricomycetes</taxon>
        <taxon>Agaricomycetidae</taxon>
        <taxon>Agaricales</taxon>
        <taxon>Pluteineae</taxon>
        <taxon>Pluteaceae</taxon>
        <taxon>Pluteus</taxon>
    </lineage>
</organism>
<gene>
    <name evidence="1" type="ORF">BDN72DRAFT_833590</name>
</gene>
<sequence length="213" mass="22143">MPQPQSQKRSFDGGIHPSLPPRPSTSTGTSTSTLPGRRVVHISRNRHEANDIVMAETSPGTNTGPGQTADADADSSRPVKRRREDELTIVGASGRPSLLSRLGTGGTTTSSSGPSSAALPSNGFTRPSSHAPRTTLPLANADNPTPTSPAAMGFSIKGAARMENKTNVNFSGQGRPPEGNPTLLDRLERNSSSQIVGGDGIGRGMIGRRRGQS</sequence>
<keyword evidence="2" id="KW-1185">Reference proteome</keyword>